<reference evidence="4 5" key="1">
    <citation type="submission" date="2024-04" db="EMBL/GenBank/DDBJ databases">
        <title>Flavobacterium sp. DGU99 16S ribosomal RNA gene Genome sequencing and assembly.</title>
        <authorList>
            <person name="Park S."/>
        </authorList>
    </citation>
    <scope>NUCLEOTIDE SEQUENCE [LARGE SCALE GENOMIC DNA]</scope>
    <source>
        <strain evidence="4 5">DGU99</strain>
    </source>
</reference>
<proteinExistence type="predicted"/>
<name>A0ABU9HNI4_9FLAO</name>
<feature type="region of interest" description="Disordered" evidence="1">
    <location>
        <begin position="102"/>
        <end position="146"/>
    </location>
</feature>
<evidence type="ECO:0000313" key="5">
    <source>
        <dbReference type="Proteomes" id="UP001398556"/>
    </source>
</evidence>
<keyword evidence="2" id="KW-1133">Transmembrane helix</keyword>
<evidence type="ECO:0000259" key="3">
    <source>
        <dbReference type="Pfam" id="PF13568"/>
    </source>
</evidence>
<dbReference type="InterPro" id="IPR025665">
    <property type="entry name" value="Beta-barrel_OMP_2"/>
</dbReference>
<keyword evidence="2" id="KW-0812">Transmembrane</keyword>
<evidence type="ECO:0000313" key="4">
    <source>
        <dbReference type="EMBL" id="MEL1241634.1"/>
    </source>
</evidence>
<gene>
    <name evidence="4" type="ORF">AAEO59_11295</name>
</gene>
<keyword evidence="5" id="KW-1185">Reference proteome</keyword>
<organism evidence="4 5">
    <name type="scientific">Flavobacterium flavipallidum</name>
    <dbReference type="NCBI Taxonomy" id="3139140"/>
    <lineage>
        <taxon>Bacteria</taxon>
        <taxon>Pseudomonadati</taxon>
        <taxon>Bacteroidota</taxon>
        <taxon>Flavobacteriia</taxon>
        <taxon>Flavobacteriales</taxon>
        <taxon>Flavobacteriaceae</taxon>
        <taxon>Flavobacterium</taxon>
    </lineage>
</organism>
<dbReference type="Proteomes" id="UP001398556">
    <property type="component" value="Unassembled WGS sequence"/>
</dbReference>
<sequence length="452" mass="50785">MKKDEIDKLISSLEDFTKNPPDDLWNGIEERLNTPKKKKVLAYWWPVAASLLIGLGLFSIFYFQSKESVILENNRVNPENGVVDKTRSIDVMEKKNQEDIFEEKDKNNDSDATVFKGNSNRYPNYTGITSNGKPSKPLGTKKSDVKNQMPNYQDKALVLNDKVVNQNPLADKNNGVLDKKEVTQKQNEDSNVSRKEELKDNALAELLKEKESKLKSENVKERWSLQLFAGVNSSQNINNQKSLGNPIASQKGYNYGMKTNYKLNRRWAVSTGLKVSELGQQVANVSYMIASKSLINVVKTNAAISNQEGGGITSNSNYLFFPKTSVNSSDAMAYTFYETANLTQKVQYAELPMEVSYAVLNKGKTRVNLNTGGFVGKVISNKVMLDNSVIGKNSNVNDVVFGTVLSSTLQYELYKKTSFFVEPGMNYYSQPVQNQKFNQFQLVLNFGLNLSF</sequence>
<dbReference type="Pfam" id="PF13568">
    <property type="entry name" value="OMP_b-brl_2"/>
    <property type="match status" value="1"/>
</dbReference>
<feature type="region of interest" description="Disordered" evidence="1">
    <location>
        <begin position="166"/>
        <end position="196"/>
    </location>
</feature>
<dbReference type="RefSeq" id="WP_341700848.1">
    <property type="nucleotide sequence ID" value="NZ_JBBYHU010000023.1"/>
</dbReference>
<feature type="transmembrane region" description="Helical" evidence="2">
    <location>
        <begin position="41"/>
        <end position="63"/>
    </location>
</feature>
<protein>
    <recommendedName>
        <fullName evidence="3">Outer membrane protein beta-barrel domain-containing protein</fullName>
    </recommendedName>
</protein>
<evidence type="ECO:0000256" key="1">
    <source>
        <dbReference type="SAM" id="MobiDB-lite"/>
    </source>
</evidence>
<accession>A0ABU9HNI4</accession>
<keyword evidence="2" id="KW-0472">Membrane</keyword>
<comment type="caution">
    <text evidence="4">The sequence shown here is derived from an EMBL/GenBank/DDBJ whole genome shotgun (WGS) entry which is preliminary data.</text>
</comment>
<evidence type="ECO:0000256" key="2">
    <source>
        <dbReference type="SAM" id="Phobius"/>
    </source>
</evidence>
<feature type="compositionally biased region" description="Polar residues" evidence="1">
    <location>
        <begin position="116"/>
        <end position="133"/>
    </location>
</feature>
<feature type="domain" description="Outer membrane protein beta-barrel" evidence="3">
    <location>
        <begin position="221"/>
        <end position="451"/>
    </location>
</feature>
<dbReference type="EMBL" id="JBBYHU010000023">
    <property type="protein sequence ID" value="MEL1241634.1"/>
    <property type="molecule type" value="Genomic_DNA"/>
</dbReference>
<feature type="compositionally biased region" description="Basic and acidic residues" evidence="1">
    <location>
        <begin position="177"/>
        <end position="196"/>
    </location>
</feature>